<sequence length="106" mass="12105">MASKIDVVAAIETLEINLRAINNCILIKKGELKEKIERIHYDCPSEYESISILCNSIVCLLKQEEMLEFSLSLLRNRKSIASKEACELLEDDELKRLISRVSIGHE</sequence>
<evidence type="ECO:0000313" key="1">
    <source>
        <dbReference type="EMBL" id="DAF46952.1"/>
    </source>
</evidence>
<organism evidence="1">
    <name type="scientific">Siphoviridae sp. ctBAZ2</name>
    <dbReference type="NCBI Taxonomy" id="2827801"/>
    <lineage>
        <taxon>Viruses</taxon>
        <taxon>Duplodnaviria</taxon>
        <taxon>Heunggongvirae</taxon>
        <taxon>Uroviricota</taxon>
        <taxon>Caudoviricetes</taxon>
    </lineage>
</organism>
<accession>A0A8S5S7M5</accession>
<protein>
    <submittedName>
        <fullName evidence="1">Uncharacterized protein</fullName>
    </submittedName>
</protein>
<dbReference type="EMBL" id="BK032547">
    <property type="protein sequence ID" value="DAF46952.1"/>
    <property type="molecule type" value="Genomic_DNA"/>
</dbReference>
<name>A0A8S5S7M5_9CAUD</name>
<reference evidence="1" key="1">
    <citation type="journal article" date="2021" name="Proc. Natl. Acad. Sci. U.S.A.">
        <title>A Catalog of Tens of Thousands of Viruses from Human Metagenomes Reveals Hidden Associations with Chronic Diseases.</title>
        <authorList>
            <person name="Tisza M.J."/>
            <person name="Buck C.B."/>
        </authorList>
    </citation>
    <scope>NUCLEOTIDE SEQUENCE</scope>
    <source>
        <strain evidence="1">CtBAZ2</strain>
    </source>
</reference>
<proteinExistence type="predicted"/>